<dbReference type="Proteomes" id="UP000324781">
    <property type="component" value="Unassembled WGS sequence"/>
</dbReference>
<feature type="compositionally biased region" description="Low complexity" evidence="1">
    <location>
        <begin position="95"/>
        <end position="107"/>
    </location>
</feature>
<dbReference type="EMBL" id="FQZP01000014">
    <property type="protein sequence ID" value="SHI89729.1"/>
    <property type="molecule type" value="Genomic_DNA"/>
</dbReference>
<feature type="transmembrane region" description="Helical" evidence="2">
    <location>
        <begin position="206"/>
        <end position="224"/>
    </location>
</feature>
<feature type="region of interest" description="Disordered" evidence="1">
    <location>
        <begin position="32"/>
        <end position="76"/>
    </location>
</feature>
<feature type="transmembrane region" description="Helical" evidence="2">
    <location>
        <begin position="164"/>
        <end position="186"/>
    </location>
</feature>
<protein>
    <recommendedName>
        <fullName evidence="5">Zinc-ribbon domain-containing protein</fullName>
    </recommendedName>
</protein>
<feature type="compositionally biased region" description="Low complexity" evidence="1">
    <location>
        <begin position="118"/>
        <end position="137"/>
    </location>
</feature>
<accession>A0A1M6EWG9</accession>
<evidence type="ECO:0000313" key="4">
    <source>
        <dbReference type="Proteomes" id="UP000324781"/>
    </source>
</evidence>
<reference evidence="3 4" key="1">
    <citation type="submission" date="2016-11" db="EMBL/GenBank/DDBJ databases">
        <authorList>
            <person name="Varghese N."/>
            <person name="Submissions S."/>
        </authorList>
    </citation>
    <scope>NUCLEOTIDE SEQUENCE [LARGE SCALE GENOMIC DNA]</scope>
    <source>
        <strain evidence="3 4">DSM 19027</strain>
    </source>
</reference>
<dbReference type="AlphaFoldDB" id="A0A1M6EWG9"/>
<keyword evidence="2" id="KW-0472">Membrane</keyword>
<gene>
    <name evidence="3" type="ORF">SAMN05444373_101416</name>
</gene>
<dbReference type="RefSeq" id="WP_149678355.1">
    <property type="nucleotide sequence ID" value="NZ_FQZP01000014.1"/>
</dbReference>
<feature type="transmembrane region" description="Helical" evidence="2">
    <location>
        <begin position="231"/>
        <end position="251"/>
    </location>
</feature>
<evidence type="ECO:0000313" key="3">
    <source>
        <dbReference type="EMBL" id="SHI89729.1"/>
    </source>
</evidence>
<keyword evidence="2" id="KW-0812">Transmembrane</keyword>
<name>A0A1M6EWG9_9FIRM</name>
<evidence type="ECO:0000256" key="1">
    <source>
        <dbReference type="SAM" id="MobiDB-lite"/>
    </source>
</evidence>
<keyword evidence="4" id="KW-1185">Reference proteome</keyword>
<keyword evidence="2" id="KW-1133">Transmembrane helix</keyword>
<feature type="region of interest" description="Disordered" evidence="1">
    <location>
        <begin position="92"/>
        <end position="137"/>
    </location>
</feature>
<evidence type="ECO:0000256" key="2">
    <source>
        <dbReference type="SAM" id="Phobius"/>
    </source>
</evidence>
<dbReference type="OrthoDB" id="8215804at2"/>
<sequence length="274" mass="30475">MGDTKFCHSCGSNIPVAALFCPHCGQKQETIAQEPERVVQTPEEPAMTPTEDIQVSEASAGAGDQAPEASAQTVVQQPPVETDFIPQQQPNANETTTAALQQQTASAGPEPVAQTYGQSPAQPQQPQPVFQQPAQPVQENKPDYAQQLLQAAAPQQKPKKRFPWFFAILWGGMLIFIGVWIVAWFTYPNQSVHNPLNNLTIDTFRILTPVITILLLIYTLNLRLIVKKGKIIPTIVLVLTLLFSVFMFLSFELTEDDWAHQLVRPITEIFFEIE</sequence>
<organism evidence="3 4">
    <name type="scientific">Thermoclostridium caenicola</name>
    <dbReference type="NCBI Taxonomy" id="659425"/>
    <lineage>
        <taxon>Bacteria</taxon>
        <taxon>Bacillati</taxon>
        <taxon>Bacillota</taxon>
        <taxon>Clostridia</taxon>
        <taxon>Eubacteriales</taxon>
        <taxon>Oscillospiraceae</taxon>
        <taxon>Thermoclostridium</taxon>
    </lineage>
</organism>
<proteinExistence type="predicted"/>
<evidence type="ECO:0008006" key="5">
    <source>
        <dbReference type="Google" id="ProtNLM"/>
    </source>
</evidence>